<dbReference type="InterPro" id="IPR009061">
    <property type="entry name" value="DNA-bd_dom_put_sf"/>
</dbReference>
<dbReference type="PANTHER" id="PTHR30204">
    <property type="entry name" value="REDOX-CYCLING DRUG-SENSING TRANSCRIPTIONAL ACTIVATOR SOXR"/>
    <property type="match status" value="1"/>
</dbReference>
<dbReference type="PRINTS" id="PR00040">
    <property type="entry name" value="HTHMERR"/>
</dbReference>
<dbReference type="InterPro" id="IPR047057">
    <property type="entry name" value="MerR_fam"/>
</dbReference>
<evidence type="ECO:0000259" key="3">
    <source>
        <dbReference type="PROSITE" id="PS50937"/>
    </source>
</evidence>
<proteinExistence type="predicted"/>
<gene>
    <name evidence="4" type="ORF">FB558_4817</name>
</gene>
<feature type="domain" description="HTH merR-type" evidence="3">
    <location>
        <begin position="1"/>
        <end position="68"/>
    </location>
</feature>
<dbReference type="GO" id="GO:0003700">
    <property type="term" value="F:DNA-binding transcription factor activity"/>
    <property type="evidence" value="ECO:0007669"/>
    <property type="project" value="InterPro"/>
</dbReference>
<name>A0A543DIA5_9PSEU</name>
<accession>A0A543DIA5</accession>
<evidence type="ECO:0000313" key="5">
    <source>
        <dbReference type="Proteomes" id="UP000315677"/>
    </source>
</evidence>
<keyword evidence="5" id="KW-1185">Reference proteome</keyword>
<dbReference type="Gene3D" id="1.10.1660.10">
    <property type="match status" value="1"/>
</dbReference>
<dbReference type="Proteomes" id="UP000315677">
    <property type="component" value="Unassembled WGS sequence"/>
</dbReference>
<reference evidence="4 5" key="1">
    <citation type="submission" date="2019-06" db="EMBL/GenBank/DDBJ databases">
        <title>Sequencing the genomes of 1000 actinobacteria strains.</title>
        <authorList>
            <person name="Klenk H.-P."/>
        </authorList>
    </citation>
    <scope>NUCLEOTIDE SEQUENCE [LARGE SCALE GENOMIC DNA]</scope>
    <source>
        <strain evidence="4 5">DSM 45301</strain>
    </source>
</reference>
<dbReference type="PROSITE" id="PS00552">
    <property type="entry name" value="HTH_MERR_1"/>
    <property type="match status" value="1"/>
</dbReference>
<dbReference type="EMBL" id="VFPA01000003">
    <property type="protein sequence ID" value="TQM09074.1"/>
    <property type="molecule type" value="Genomic_DNA"/>
</dbReference>
<evidence type="ECO:0000256" key="2">
    <source>
        <dbReference type="SAM" id="Coils"/>
    </source>
</evidence>
<dbReference type="SUPFAM" id="SSF46955">
    <property type="entry name" value="Putative DNA-binding domain"/>
    <property type="match status" value="1"/>
</dbReference>
<dbReference type="PROSITE" id="PS50937">
    <property type="entry name" value="HTH_MERR_2"/>
    <property type="match status" value="1"/>
</dbReference>
<evidence type="ECO:0000313" key="4">
    <source>
        <dbReference type="EMBL" id="TQM09074.1"/>
    </source>
</evidence>
<dbReference type="PANTHER" id="PTHR30204:SF97">
    <property type="entry name" value="MERR FAMILY REGULATORY PROTEIN"/>
    <property type="match status" value="1"/>
</dbReference>
<dbReference type="SMART" id="SM00422">
    <property type="entry name" value="HTH_MERR"/>
    <property type="match status" value="1"/>
</dbReference>
<dbReference type="InterPro" id="IPR000551">
    <property type="entry name" value="MerR-type_HTH_dom"/>
</dbReference>
<keyword evidence="2" id="KW-0175">Coiled coil</keyword>
<feature type="coiled-coil region" evidence="2">
    <location>
        <begin position="84"/>
        <end position="111"/>
    </location>
</feature>
<dbReference type="GO" id="GO:0003677">
    <property type="term" value="F:DNA binding"/>
    <property type="evidence" value="ECO:0007669"/>
    <property type="project" value="UniProtKB-KW"/>
</dbReference>
<dbReference type="Pfam" id="PF13411">
    <property type="entry name" value="MerR_1"/>
    <property type="match status" value="1"/>
</dbReference>
<dbReference type="OrthoDB" id="3824912at2"/>
<keyword evidence="1 4" id="KW-0238">DNA-binding</keyword>
<evidence type="ECO:0000256" key="1">
    <source>
        <dbReference type="ARBA" id="ARBA00023125"/>
    </source>
</evidence>
<comment type="caution">
    <text evidence="4">The sequence shown here is derived from an EMBL/GenBank/DDBJ whole genome shotgun (WGS) entry which is preliminary data.</text>
</comment>
<sequence length="118" mass="13615">MLIGELSRRTGVSRRSLRYYEQHGLLRSRRSANGWREYDDAAERRARAVAEMLAAGLTLEGVKELEPCLDMHDLDACDDPGFALETYRARLAVVEERLRALRHHRDELARRVDELASH</sequence>
<protein>
    <submittedName>
        <fullName evidence="4">DNA-binding transcriptional MerR regulator</fullName>
    </submittedName>
</protein>
<dbReference type="AlphaFoldDB" id="A0A543DIA5"/>
<organism evidence="4 5">
    <name type="scientific">Pseudonocardia kunmingensis</name>
    <dbReference type="NCBI Taxonomy" id="630975"/>
    <lineage>
        <taxon>Bacteria</taxon>
        <taxon>Bacillati</taxon>
        <taxon>Actinomycetota</taxon>
        <taxon>Actinomycetes</taxon>
        <taxon>Pseudonocardiales</taxon>
        <taxon>Pseudonocardiaceae</taxon>
        <taxon>Pseudonocardia</taxon>
    </lineage>
</organism>